<keyword evidence="1" id="KW-0472">Membrane</keyword>
<comment type="caution">
    <text evidence="2">The sequence shown here is derived from an EMBL/GenBank/DDBJ whole genome shotgun (WGS) entry which is preliminary data.</text>
</comment>
<dbReference type="SUPFAM" id="SSF103481">
    <property type="entry name" value="Multidrug resistance efflux transporter EmrE"/>
    <property type="match status" value="1"/>
</dbReference>
<dbReference type="EMBL" id="LAZR01058946">
    <property type="protein sequence ID" value="KKK68838.1"/>
    <property type="molecule type" value="Genomic_DNA"/>
</dbReference>
<accession>A0A0F8XIU8</accession>
<dbReference type="AlphaFoldDB" id="A0A0F8XIU8"/>
<evidence type="ECO:0008006" key="3">
    <source>
        <dbReference type="Google" id="ProtNLM"/>
    </source>
</evidence>
<evidence type="ECO:0000313" key="2">
    <source>
        <dbReference type="EMBL" id="KKK68838.1"/>
    </source>
</evidence>
<gene>
    <name evidence="2" type="ORF">LCGC14_2940020</name>
</gene>
<dbReference type="InterPro" id="IPR037185">
    <property type="entry name" value="EmrE-like"/>
</dbReference>
<evidence type="ECO:0000256" key="1">
    <source>
        <dbReference type="SAM" id="Phobius"/>
    </source>
</evidence>
<feature type="transmembrane region" description="Helical" evidence="1">
    <location>
        <begin position="12"/>
        <end position="32"/>
    </location>
</feature>
<name>A0A0F8XIU8_9ZZZZ</name>
<keyword evidence="1" id="KW-0812">Transmembrane</keyword>
<feature type="non-terminal residue" evidence="2">
    <location>
        <position position="1"/>
    </location>
</feature>
<sequence>AYASRRLRMATVGLLQYLNPTLQFLGATLIFAEPFGTVHAVAFALIWSALALYSADMLRAERASRKARMAASTVSATVI</sequence>
<feature type="transmembrane region" description="Helical" evidence="1">
    <location>
        <begin position="38"/>
        <end position="58"/>
    </location>
</feature>
<proteinExistence type="predicted"/>
<keyword evidence="1" id="KW-1133">Transmembrane helix</keyword>
<protein>
    <recommendedName>
        <fullName evidence="3">EamA family transporter RarD</fullName>
    </recommendedName>
</protein>
<reference evidence="2" key="1">
    <citation type="journal article" date="2015" name="Nature">
        <title>Complex archaea that bridge the gap between prokaryotes and eukaryotes.</title>
        <authorList>
            <person name="Spang A."/>
            <person name="Saw J.H."/>
            <person name="Jorgensen S.L."/>
            <person name="Zaremba-Niedzwiedzka K."/>
            <person name="Martijn J."/>
            <person name="Lind A.E."/>
            <person name="van Eijk R."/>
            <person name="Schleper C."/>
            <person name="Guy L."/>
            <person name="Ettema T.J."/>
        </authorList>
    </citation>
    <scope>NUCLEOTIDE SEQUENCE</scope>
</reference>
<organism evidence="2">
    <name type="scientific">marine sediment metagenome</name>
    <dbReference type="NCBI Taxonomy" id="412755"/>
    <lineage>
        <taxon>unclassified sequences</taxon>
        <taxon>metagenomes</taxon>
        <taxon>ecological metagenomes</taxon>
    </lineage>
</organism>